<dbReference type="InterPro" id="IPR002925">
    <property type="entry name" value="Dienelactn_hydro"/>
</dbReference>
<gene>
    <name evidence="2" type="ORF">GCM10011487_18390</name>
</gene>
<dbReference type="InterPro" id="IPR029058">
    <property type="entry name" value="AB_hydrolase_fold"/>
</dbReference>
<name>A0A829Y945_9GAMM</name>
<accession>A0A829Y945</accession>
<dbReference type="Pfam" id="PF01738">
    <property type="entry name" value="DLH"/>
    <property type="match status" value="1"/>
</dbReference>
<reference evidence="3" key="1">
    <citation type="submission" date="2020-01" db="EMBL/GenBank/DDBJ databases">
        <title>'Steroidobacter agaridevorans' sp. nov., agar-degrading bacteria isolated from rhizosphere soils.</title>
        <authorList>
            <person name="Ikenaga M."/>
            <person name="Kataoka M."/>
            <person name="Murouchi A."/>
            <person name="Katsuragi S."/>
            <person name="Sakai M."/>
        </authorList>
    </citation>
    <scope>NUCLEOTIDE SEQUENCE [LARGE SCALE GENOMIC DNA]</scope>
    <source>
        <strain evidence="3">YU21-B</strain>
    </source>
</reference>
<evidence type="ECO:0000313" key="2">
    <source>
        <dbReference type="EMBL" id="GFE79839.1"/>
    </source>
</evidence>
<dbReference type="Proteomes" id="UP000445000">
    <property type="component" value="Unassembled WGS sequence"/>
</dbReference>
<proteinExistence type="predicted"/>
<sequence length="239" mass="25910">MKSQQLAYSNGKTHFVGYLAWDDSREGKRPGVIVFPEAFGLGEHAREKANRLAQAGYIALAADLHGGGFVHKDLASVRPVIQGLYANRAEWRSIATAAYDALLAQPLVDSNRVGAIGFCFGGTTCLELARTGGANVRAIATFHSGLNVGLPEDAGRMQSKVLVCHGSEDPLVSQESIDAFMAEMRREKIDWQFIYLGNAVHSFSEPAADERGSPQFAYSKTAEARGWAAMTHLFNETFG</sequence>
<keyword evidence="2" id="KW-0378">Hydrolase</keyword>
<keyword evidence="3" id="KW-1185">Reference proteome</keyword>
<dbReference type="GO" id="GO:0016787">
    <property type="term" value="F:hydrolase activity"/>
    <property type="evidence" value="ECO:0007669"/>
    <property type="project" value="UniProtKB-KW"/>
</dbReference>
<dbReference type="PANTHER" id="PTHR22946">
    <property type="entry name" value="DIENELACTONE HYDROLASE DOMAIN-CONTAINING PROTEIN-RELATED"/>
    <property type="match status" value="1"/>
</dbReference>
<dbReference type="RefSeq" id="WP_161811596.1">
    <property type="nucleotide sequence ID" value="NZ_BLJN01000002.1"/>
</dbReference>
<dbReference type="PANTHER" id="PTHR22946:SF0">
    <property type="entry name" value="DIENELACTONE HYDROLASE DOMAIN-CONTAINING PROTEIN"/>
    <property type="match status" value="1"/>
</dbReference>
<comment type="caution">
    <text evidence="2">The sequence shown here is derived from an EMBL/GenBank/DDBJ whole genome shotgun (WGS) entry which is preliminary data.</text>
</comment>
<evidence type="ECO:0000259" key="1">
    <source>
        <dbReference type="Pfam" id="PF01738"/>
    </source>
</evidence>
<dbReference type="SUPFAM" id="SSF53474">
    <property type="entry name" value="alpha/beta-Hydrolases"/>
    <property type="match status" value="1"/>
</dbReference>
<dbReference type="InterPro" id="IPR050261">
    <property type="entry name" value="FrsA_esterase"/>
</dbReference>
<feature type="domain" description="Dienelactone hydrolase" evidence="1">
    <location>
        <begin position="17"/>
        <end position="237"/>
    </location>
</feature>
<evidence type="ECO:0000313" key="3">
    <source>
        <dbReference type="Proteomes" id="UP000445000"/>
    </source>
</evidence>
<protein>
    <submittedName>
        <fullName evidence="2">Dienelactone hydrolase</fullName>
    </submittedName>
</protein>
<dbReference type="EMBL" id="BLJN01000002">
    <property type="protein sequence ID" value="GFE79839.1"/>
    <property type="molecule type" value="Genomic_DNA"/>
</dbReference>
<dbReference type="AlphaFoldDB" id="A0A829Y945"/>
<dbReference type="Gene3D" id="3.40.50.1820">
    <property type="entry name" value="alpha/beta hydrolase"/>
    <property type="match status" value="1"/>
</dbReference>
<organism evidence="2 3">
    <name type="scientific">Steroidobacter agaridevorans</name>
    <dbReference type="NCBI Taxonomy" id="2695856"/>
    <lineage>
        <taxon>Bacteria</taxon>
        <taxon>Pseudomonadati</taxon>
        <taxon>Pseudomonadota</taxon>
        <taxon>Gammaproteobacteria</taxon>
        <taxon>Steroidobacterales</taxon>
        <taxon>Steroidobacteraceae</taxon>
        <taxon>Steroidobacter</taxon>
    </lineage>
</organism>